<accession>A0A9X1PTP7</accession>
<evidence type="ECO:0000259" key="1">
    <source>
        <dbReference type="Pfam" id="PF22691"/>
    </source>
</evidence>
<reference evidence="2" key="1">
    <citation type="submission" date="2022-01" db="EMBL/GenBank/DDBJ databases">
        <title>Draft Genome Sequences of Seven Type Strains of the Genus Streptomyces.</title>
        <authorList>
            <person name="Aziz S."/>
            <person name="Coretto E."/>
            <person name="Chronakova A."/>
            <person name="Sproer C."/>
            <person name="Huber K."/>
            <person name="Nouioui I."/>
            <person name="Gross H."/>
        </authorList>
    </citation>
    <scope>NUCLEOTIDE SEQUENCE</scope>
    <source>
        <strain evidence="2">DSM 103493</strain>
    </source>
</reference>
<feature type="domain" description="Thiolase C-terminal" evidence="1">
    <location>
        <begin position="277"/>
        <end position="372"/>
    </location>
</feature>
<dbReference type="InterPro" id="IPR055140">
    <property type="entry name" value="Thiolase_C_2"/>
</dbReference>
<sequence length="388" mass="41377">MAIVGYAHSRIERRSDRPLGAITVDTARDAITDAGLTVADIDGFVSDPRLPSVGGHEVVDGVSVVTSPWLAQTLGADARLAAGHVGYSPITSSVIVAANALASGACDYVLLHRSLHNPAGRYHAATSPDVGGEAQWTVPHGMVGPPVGIALPYNEYILRYGATREALAEVVVEGRRNGARLPWSYWHGKPLTVEHYLSARMISDPISLYDCDIPVDGVAAFVLTTTDRAADLPHRPVVVDGYAKGMPVAHRPQGLLVLDDMMEAGFTLVNRLWEQSQTGITRDDIDVPQLYDGFAPLIYVWLEALGYCGVGEAHEFVRDGRISAETGLPILSGGGAIGNGRMHGVPQMLECYLQLSGRAGERQLDRAEVGLACHGLPLYGGAVLYRAG</sequence>
<proteinExistence type="predicted"/>
<keyword evidence="3" id="KW-1185">Reference proteome</keyword>
<comment type="caution">
    <text evidence="2">The sequence shown here is derived from an EMBL/GenBank/DDBJ whole genome shotgun (WGS) entry which is preliminary data.</text>
</comment>
<dbReference type="RefSeq" id="WP_234760640.1">
    <property type="nucleotide sequence ID" value="NZ_JAKEIP010000004.1"/>
</dbReference>
<dbReference type="Pfam" id="PF22691">
    <property type="entry name" value="Thiolase_C_1"/>
    <property type="match status" value="1"/>
</dbReference>
<dbReference type="PANTHER" id="PTHR42870">
    <property type="entry name" value="ACETYL-COA C-ACETYLTRANSFERASE"/>
    <property type="match status" value="1"/>
</dbReference>
<dbReference type="Proteomes" id="UP001139384">
    <property type="component" value="Unassembled WGS sequence"/>
</dbReference>
<dbReference type="InterPro" id="IPR016039">
    <property type="entry name" value="Thiolase-like"/>
</dbReference>
<dbReference type="Gene3D" id="3.40.47.10">
    <property type="match status" value="1"/>
</dbReference>
<organism evidence="2 3">
    <name type="scientific">Streptomyces muensis</name>
    <dbReference type="NCBI Taxonomy" id="1077944"/>
    <lineage>
        <taxon>Bacteria</taxon>
        <taxon>Bacillati</taxon>
        <taxon>Actinomycetota</taxon>
        <taxon>Actinomycetes</taxon>
        <taxon>Kitasatosporales</taxon>
        <taxon>Streptomycetaceae</taxon>
        <taxon>Streptomyces</taxon>
    </lineage>
</organism>
<dbReference type="AlphaFoldDB" id="A0A9X1PTP7"/>
<evidence type="ECO:0000313" key="3">
    <source>
        <dbReference type="Proteomes" id="UP001139384"/>
    </source>
</evidence>
<dbReference type="PANTHER" id="PTHR42870:SF1">
    <property type="entry name" value="NON-SPECIFIC LIPID-TRANSFER PROTEIN-LIKE 2"/>
    <property type="match status" value="1"/>
</dbReference>
<dbReference type="EMBL" id="JAKEIP010000004">
    <property type="protein sequence ID" value="MCF1592340.1"/>
    <property type="molecule type" value="Genomic_DNA"/>
</dbReference>
<evidence type="ECO:0000313" key="2">
    <source>
        <dbReference type="EMBL" id="MCF1592340.1"/>
    </source>
</evidence>
<protein>
    <submittedName>
        <fullName evidence="2">Thiolase family protein</fullName>
    </submittedName>
</protein>
<gene>
    <name evidence="2" type="ORF">L0P92_01965</name>
</gene>
<dbReference type="CDD" id="cd00829">
    <property type="entry name" value="SCP-x_thiolase"/>
    <property type="match status" value="1"/>
</dbReference>
<name>A0A9X1PTP7_STRM4</name>
<dbReference type="SUPFAM" id="SSF53901">
    <property type="entry name" value="Thiolase-like"/>
    <property type="match status" value="2"/>
</dbReference>
<dbReference type="GO" id="GO:0016747">
    <property type="term" value="F:acyltransferase activity, transferring groups other than amino-acyl groups"/>
    <property type="evidence" value="ECO:0007669"/>
    <property type="project" value="UniProtKB-ARBA"/>
</dbReference>